<gene>
    <name evidence="1" type="ORF">OLEA9_A116575</name>
</gene>
<protein>
    <submittedName>
        <fullName evidence="1">Uncharacterized protein</fullName>
    </submittedName>
</protein>
<comment type="caution">
    <text evidence="1">The sequence shown here is derived from an EMBL/GenBank/DDBJ whole genome shotgun (WGS) entry which is preliminary data.</text>
</comment>
<reference evidence="1 2" key="1">
    <citation type="submission" date="2019-12" db="EMBL/GenBank/DDBJ databases">
        <authorList>
            <person name="Alioto T."/>
            <person name="Alioto T."/>
            <person name="Gomez Garrido J."/>
        </authorList>
    </citation>
    <scope>NUCLEOTIDE SEQUENCE [LARGE SCALE GENOMIC DNA]</scope>
</reference>
<organism evidence="1 2">
    <name type="scientific">Olea europaea subsp. europaea</name>
    <dbReference type="NCBI Taxonomy" id="158383"/>
    <lineage>
        <taxon>Eukaryota</taxon>
        <taxon>Viridiplantae</taxon>
        <taxon>Streptophyta</taxon>
        <taxon>Embryophyta</taxon>
        <taxon>Tracheophyta</taxon>
        <taxon>Spermatophyta</taxon>
        <taxon>Magnoliopsida</taxon>
        <taxon>eudicotyledons</taxon>
        <taxon>Gunneridae</taxon>
        <taxon>Pentapetalae</taxon>
        <taxon>asterids</taxon>
        <taxon>lamiids</taxon>
        <taxon>Lamiales</taxon>
        <taxon>Oleaceae</taxon>
        <taxon>Oleeae</taxon>
        <taxon>Olea</taxon>
    </lineage>
</organism>
<sequence>MGCCIPESVMARISSDGVSSAKFTVFWPPRSSSPLSAVTVLYAPINDLLRGILALCSSSSSPPSSVSTLYILKLFLQLHKRTYSHTLGY</sequence>
<evidence type="ECO:0000313" key="1">
    <source>
        <dbReference type="EMBL" id="CAA2986734.1"/>
    </source>
</evidence>
<proteinExistence type="predicted"/>
<dbReference type="Proteomes" id="UP000594638">
    <property type="component" value="Unassembled WGS sequence"/>
</dbReference>
<evidence type="ECO:0000313" key="2">
    <source>
        <dbReference type="Proteomes" id="UP000594638"/>
    </source>
</evidence>
<name>A0A8S0S2B5_OLEEU</name>
<dbReference type="EMBL" id="CACTIH010003884">
    <property type="protein sequence ID" value="CAA2986734.1"/>
    <property type="molecule type" value="Genomic_DNA"/>
</dbReference>
<dbReference type="Gramene" id="OE9A116575T1">
    <property type="protein sequence ID" value="OE9A116575C1"/>
    <property type="gene ID" value="OE9A116575"/>
</dbReference>
<keyword evidence="2" id="KW-1185">Reference proteome</keyword>
<dbReference type="AlphaFoldDB" id="A0A8S0S2B5"/>
<accession>A0A8S0S2B5</accession>